<dbReference type="SUPFAM" id="SSF48576">
    <property type="entry name" value="Terpenoid synthases"/>
    <property type="match status" value="1"/>
</dbReference>
<dbReference type="Gene3D" id="1.10.600.10">
    <property type="entry name" value="Farnesyl Diphosphate Synthase"/>
    <property type="match status" value="1"/>
</dbReference>
<dbReference type="InterPro" id="IPR008949">
    <property type="entry name" value="Isoprenoid_synthase_dom_sf"/>
</dbReference>
<protein>
    <submittedName>
        <fullName evidence="1">Squalene/phytoene synthase family protein</fullName>
    </submittedName>
</protein>
<organism evidence="1 2">
    <name type="scientific">Marivibrio halodurans</name>
    <dbReference type="NCBI Taxonomy" id="2039722"/>
    <lineage>
        <taxon>Bacteria</taxon>
        <taxon>Pseudomonadati</taxon>
        <taxon>Pseudomonadota</taxon>
        <taxon>Alphaproteobacteria</taxon>
        <taxon>Rhodospirillales</taxon>
        <taxon>Rhodospirillaceae</taxon>
        <taxon>Marivibrio</taxon>
    </lineage>
</organism>
<proteinExistence type="predicted"/>
<dbReference type="EMBL" id="JAGMWN010000001">
    <property type="protein sequence ID" value="MBP5856049.1"/>
    <property type="molecule type" value="Genomic_DNA"/>
</dbReference>
<reference evidence="1" key="1">
    <citation type="submission" date="2021-04" db="EMBL/GenBank/DDBJ databases">
        <authorList>
            <person name="Zhang D.-C."/>
        </authorList>
    </citation>
    <scope>NUCLEOTIDE SEQUENCE</scope>
    <source>
        <strain evidence="1">CGMCC 1.15697</strain>
    </source>
</reference>
<comment type="caution">
    <text evidence="1">The sequence shown here is derived from an EMBL/GenBank/DDBJ whole genome shotgun (WGS) entry which is preliminary data.</text>
</comment>
<evidence type="ECO:0000313" key="1">
    <source>
        <dbReference type="EMBL" id="MBP5856049.1"/>
    </source>
</evidence>
<dbReference type="AlphaFoldDB" id="A0A8J7RZR9"/>
<dbReference type="InterPro" id="IPR002060">
    <property type="entry name" value="Squ/phyt_synthse"/>
</dbReference>
<sequence>MTRDSGSNLDAVGRFLPGRKRALFEACYASMRIVDDFVDDGFLAMDETARAAARPLAIRAVARWCARCEAALAGRDWRSADAEDMGDPLLAAGAAPVHDALLAAASTGAPGSRAWRALAEAMARDVAERAIAGWADFDAYCEGATVAPAAVFLHVLTMREERGRLVPTLSEDTLFAAARPMALFCYLVHIQRDLAKDTARGGQLVTLPADRLAVHGLTRAGLAEAMAAREPGVLSLAAEIHRRAGDYRAAIRAARDRVAPSLGRRERAILTTLIGVYERLHDRMADDPGAVIDAPERIAKGVVAGAFTESGLDALGDVGPEHGTE</sequence>
<keyword evidence="2" id="KW-1185">Reference proteome</keyword>
<gene>
    <name evidence="1" type="ORF">KAJ83_03450</name>
</gene>
<name>A0A8J7RZR9_9PROT</name>
<accession>A0A8J7RZR9</accession>
<evidence type="ECO:0000313" key="2">
    <source>
        <dbReference type="Proteomes" id="UP000672602"/>
    </source>
</evidence>
<dbReference type="RefSeq" id="WP_210680600.1">
    <property type="nucleotide sequence ID" value="NZ_JAGMWN010000001.1"/>
</dbReference>
<dbReference type="Pfam" id="PF00494">
    <property type="entry name" value="SQS_PSY"/>
    <property type="match status" value="1"/>
</dbReference>
<dbReference type="Proteomes" id="UP000672602">
    <property type="component" value="Unassembled WGS sequence"/>
</dbReference>